<comment type="function">
    <text evidence="8">Component of the Mediator complex, a coactivator involved in the regulated transcription of nearly all RNA polymerase II-dependent genes. Mediator functions as a bridge to convey information from gene-specific regulatory proteins to the basal RNA polymerase II transcription machinery. Mediator is recruited to promoters by direct interactions with regulatory proteins and serves as a scaffold for the assembly of a functional preinitiation complex with RNA polymerase II and the general transcription factors.</text>
</comment>
<comment type="subcellular location">
    <subcellularLocation>
        <location evidence="1 8">Nucleus</location>
    </subcellularLocation>
</comment>
<dbReference type="PANTHER" id="PTHR13208">
    <property type="entry name" value="MEDIATOR OF RNA POLYMERASE II TRANSCRIPTION SUBUNIT 4"/>
    <property type="match status" value="1"/>
</dbReference>
<comment type="similarity">
    <text evidence="2 8">Belongs to the Mediator complex subunit 4 family.</text>
</comment>
<dbReference type="EMBL" id="JARGDH010000002">
    <property type="protein sequence ID" value="KAL0274588.1"/>
    <property type="molecule type" value="Genomic_DNA"/>
</dbReference>
<evidence type="ECO:0000256" key="10">
    <source>
        <dbReference type="SAM" id="MobiDB-lite"/>
    </source>
</evidence>
<name>A0AAW2HY85_9NEOP</name>
<evidence type="ECO:0000256" key="5">
    <source>
        <dbReference type="ARBA" id="ARBA00023163"/>
    </source>
</evidence>
<comment type="subunit">
    <text evidence="8">Component of the Mediator complex.</text>
</comment>
<dbReference type="GO" id="GO:0070847">
    <property type="term" value="C:core mediator complex"/>
    <property type="evidence" value="ECO:0007669"/>
    <property type="project" value="TreeGrafter"/>
</dbReference>
<evidence type="ECO:0000256" key="7">
    <source>
        <dbReference type="ARBA" id="ARBA00031257"/>
    </source>
</evidence>
<feature type="region of interest" description="Disordered" evidence="10">
    <location>
        <begin position="225"/>
        <end position="256"/>
    </location>
</feature>
<comment type="caution">
    <text evidence="11">The sequence shown here is derived from an EMBL/GenBank/DDBJ whole genome shotgun (WGS) entry which is preliminary data.</text>
</comment>
<dbReference type="AlphaFoldDB" id="A0AAW2HY85"/>
<sequence>MMASGSVSTRDKLLALVDDIELIAKELIENTITLRLQKMTGTEHTQLTELLVAKDKEIKDTLQLARNQAKIEKKMEILRGEVRRQDQEIYNLQRQLKEGEQILATAIFQAKQKLASIAKANKRPVLSEELIKFAHKISASYAVCAPLTWQQGDLRRPYPTDIEMRLGFLGRLSDLPLNGHLLQQQNLSDFHRSGHTASGEPPASQANQFAWHSSGEIHMTVGGQGSVAMDTRNHKETEDVEVMSTDSSSSSSSDSQ</sequence>
<keyword evidence="4 8" id="KW-0805">Transcription regulation</keyword>
<feature type="coiled-coil region" evidence="9">
    <location>
        <begin position="68"/>
        <end position="95"/>
    </location>
</feature>
<evidence type="ECO:0000256" key="4">
    <source>
        <dbReference type="ARBA" id="ARBA00023015"/>
    </source>
</evidence>
<gene>
    <name evidence="8" type="primary">MED4</name>
    <name evidence="11" type="ORF">PYX00_002686</name>
</gene>
<dbReference type="InterPro" id="IPR019258">
    <property type="entry name" value="Mediator_Med4"/>
</dbReference>
<evidence type="ECO:0000256" key="9">
    <source>
        <dbReference type="SAM" id="Coils"/>
    </source>
</evidence>
<keyword evidence="8" id="KW-0010">Activator</keyword>
<organism evidence="11">
    <name type="scientific">Menopon gallinae</name>
    <name type="common">poultry shaft louse</name>
    <dbReference type="NCBI Taxonomy" id="328185"/>
    <lineage>
        <taxon>Eukaryota</taxon>
        <taxon>Metazoa</taxon>
        <taxon>Ecdysozoa</taxon>
        <taxon>Arthropoda</taxon>
        <taxon>Hexapoda</taxon>
        <taxon>Insecta</taxon>
        <taxon>Pterygota</taxon>
        <taxon>Neoptera</taxon>
        <taxon>Paraneoptera</taxon>
        <taxon>Psocodea</taxon>
        <taxon>Troctomorpha</taxon>
        <taxon>Phthiraptera</taxon>
        <taxon>Amblycera</taxon>
        <taxon>Menoponidae</taxon>
        <taxon>Menopon</taxon>
    </lineage>
</organism>
<dbReference type="GO" id="GO:0016592">
    <property type="term" value="C:mediator complex"/>
    <property type="evidence" value="ECO:0007669"/>
    <property type="project" value="InterPro"/>
</dbReference>
<evidence type="ECO:0000256" key="8">
    <source>
        <dbReference type="RuleBase" id="RU364141"/>
    </source>
</evidence>
<reference evidence="11" key="1">
    <citation type="journal article" date="2024" name="Gigascience">
        <title>Chromosome-level genome of the poultry shaft louse Menopon gallinae provides insight into the host-switching and adaptive evolution of parasitic lice.</title>
        <authorList>
            <person name="Xu Y."/>
            <person name="Ma L."/>
            <person name="Liu S."/>
            <person name="Liang Y."/>
            <person name="Liu Q."/>
            <person name="He Z."/>
            <person name="Tian L."/>
            <person name="Duan Y."/>
            <person name="Cai W."/>
            <person name="Li H."/>
            <person name="Song F."/>
        </authorList>
    </citation>
    <scope>NUCLEOTIDE SEQUENCE</scope>
    <source>
        <strain evidence="11">Cailab_2023a</strain>
    </source>
</reference>
<accession>A0AAW2HY85</accession>
<proteinExistence type="inferred from homology"/>
<evidence type="ECO:0000256" key="6">
    <source>
        <dbReference type="ARBA" id="ARBA00023242"/>
    </source>
</evidence>
<keyword evidence="5 8" id="KW-0804">Transcription</keyword>
<keyword evidence="6 8" id="KW-0539">Nucleus</keyword>
<dbReference type="GO" id="GO:0003712">
    <property type="term" value="F:transcription coregulator activity"/>
    <property type="evidence" value="ECO:0007669"/>
    <property type="project" value="InterPro"/>
</dbReference>
<dbReference type="Pfam" id="PF10018">
    <property type="entry name" value="Med4"/>
    <property type="match status" value="1"/>
</dbReference>
<protein>
    <recommendedName>
        <fullName evidence="3 8">Mediator of RNA polymerase II transcription subunit 4</fullName>
    </recommendedName>
    <alternativeName>
        <fullName evidence="7 8">Mediator complex subunit 4</fullName>
    </alternativeName>
</protein>
<feature type="compositionally biased region" description="Low complexity" evidence="10">
    <location>
        <begin position="244"/>
        <end position="256"/>
    </location>
</feature>
<evidence type="ECO:0000313" key="11">
    <source>
        <dbReference type="EMBL" id="KAL0274588.1"/>
    </source>
</evidence>
<evidence type="ECO:0000256" key="2">
    <source>
        <dbReference type="ARBA" id="ARBA00009626"/>
    </source>
</evidence>
<keyword evidence="9" id="KW-0175">Coiled coil</keyword>
<evidence type="ECO:0000256" key="3">
    <source>
        <dbReference type="ARBA" id="ARBA00020629"/>
    </source>
</evidence>
<dbReference type="GO" id="GO:0006357">
    <property type="term" value="P:regulation of transcription by RNA polymerase II"/>
    <property type="evidence" value="ECO:0007669"/>
    <property type="project" value="InterPro"/>
</dbReference>
<evidence type="ECO:0000256" key="1">
    <source>
        <dbReference type="ARBA" id="ARBA00004123"/>
    </source>
</evidence>
<dbReference type="PANTHER" id="PTHR13208:SF2">
    <property type="entry name" value="MEDIATOR OF RNA POLYMERASE II TRANSCRIPTION SUBUNIT 4"/>
    <property type="match status" value="1"/>
</dbReference>